<feature type="transmembrane region" description="Helical" evidence="1">
    <location>
        <begin position="6"/>
        <end position="31"/>
    </location>
</feature>
<name>A0A6N2U5C7_9BIFI</name>
<feature type="transmembrane region" description="Helical" evidence="1">
    <location>
        <begin position="193"/>
        <end position="215"/>
    </location>
</feature>
<dbReference type="Proteomes" id="UP000429211">
    <property type="component" value="Unassembled WGS sequence"/>
</dbReference>
<organism evidence="4">
    <name type="scientific">Bifidobacterium dentium</name>
    <dbReference type="NCBI Taxonomy" id="1689"/>
    <lineage>
        <taxon>Bacteria</taxon>
        <taxon>Bacillati</taxon>
        <taxon>Actinomycetota</taxon>
        <taxon>Actinomycetes</taxon>
        <taxon>Bifidobacteriales</taxon>
        <taxon>Bifidobacteriaceae</taxon>
        <taxon>Bifidobacterium</taxon>
    </lineage>
</organism>
<keyword evidence="1" id="KW-1133">Transmembrane helix</keyword>
<dbReference type="InterPro" id="IPR032834">
    <property type="entry name" value="NatK-like_C"/>
</dbReference>
<protein>
    <submittedName>
        <fullName evidence="3">GHKL domain-containing protein</fullName>
    </submittedName>
</protein>
<sequence>MVQAIDVILAFFTDNGMVVELMVSTLLFTWWLERRDMFWWRALTGAAVMLVESMLWHGYVPENLWTVTVQNIIVFALLIAWIGECWKVNIRQALFYFVMSGAMQHLVYRGARLLSVGLHRCWPDGAWIDTYAYSFVQIPLYCLAYAVFARPMAKKDISMVGGRSVFAMMVGMMLCVSVFTNMFNFLASPASGAAAFTVFSLFDFVTCVFMLELAIELVSKQRAHAEGEVLRHLLRQQKQQMESTKETIDLINVKTHDLKKQIVQLGPAISQEQAGELQQLVEIYDSSVRTGNETLDVLLASKSLLCEQRGISFDRMVDGGLLDFMKPSDIYSLVGNALDNAMEAVSALPDDAERYIAVRICESKGMAMIRVENPFAGELAFSDGLPVTTKGDTQYHGFGTRSIRMIARQYHGYMSISARDGIFRLTVILPLQ</sequence>
<evidence type="ECO:0000313" key="4">
    <source>
        <dbReference type="EMBL" id="VYT12002.1"/>
    </source>
</evidence>
<proteinExistence type="predicted"/>
<evidence type="ECO:0000313" key="3">
    <source>
        <dbReference type="EMBL" id="KAB7461772.1"/>
    </source>
</evidence>
<dbReference type="RefSeq" id="WP_034522074.1">
    <property type="nucleotide sequence ID" value="NZ_CACRSP010000009.1"/>
</dbReference>
<feature type="transmembrane region" description="Helical" evidence="1">
    <location>
        <begin position="131"/>
        <end position="153"/>
    </location>
</feature>
<reference evidence="3 5" key="1">
    <citation type="journal article" date="2019" name="Nat. Med.">
        <title>A library of human gut bacterial isolates paired with longitudinal multiomics data enables mechanistic microbiome research.</title>
        <authorList>
            <person name="Poyet M."/>
            <person name="Groussin M."/>
            <person name="Gibbons S.M."/>
            <person name="Avila-Pacheco J."/>
            <person name="Jiang X."/>
            <person name="Kearney S.M."/>
            <person name="Perrotta A.R."/>
            <person name="Berdy B."/>
            <person name="Zhao S."/>
            <person name="Lieberman T.D."/>
            <person name="Swanson P.K."/>
            <person name="Smith M."/>
            <person name="Roesemann S."/>
            <person name="Alexander J.E."/>
            <person name="Rich S.A."/>
            <person name="Livny J."/>
            <person name="Vlamakis H."/>
            <person name="Clish C."/>
            <person name="Bullock K."/>
            <person name="Deik A."/>
            <person name="Scott J."/>
            <person name="Pierce K.A."/>
            <person name="Xavier R.J."/>
            <person name="Alm E.J."/>
        </authorList>
    </citation>
    <scope>NUCLEOTIDE SEQUENCE [LARGE SCALE GENOMIC DNA]</scope>
    <source>
        <strain evidence="3 5">BIOML-A2</strain>
    </source>
</reference>
<keyword evidence="1" id="KW-0812">Transmembrane</keyword>
<feature type="transmembrane region" description="Helical" evidence="1">
    <location>
        <begin position="38"/>
        <end position="58"/>
    </location>
</feature>
<dbReference type="EMBL" id="WDPD01000003">
    <property type="protein sequence ID" value="KAB7461772.1"/>
    <property type="molecule type" value="Genomic_DNA"/>
</dbReference>
<evidence type="ECO:0000259" key="2">
    <source>
        <dbReference type="Pfam" id="PF14501"/>
    </source>
</evidence>
<feature type="transmembrane region" description="Helical" evidence="1">
    <location>
        <begin position="165"/>
        <end position="187"/>
    </location>
</feature>
<dbReference type="SUPFAM" id="SSF55874">
    <property type="entry name" value="ATPase domain of HSP90 chaperone/DNA topoisomerase II/histidine kinase"/>
    <property type="match status" value="1"/>
</dbReference>
<dbReference type="CDD" id="cd16935">
    <property type="entry name" value="HATPase_AgrC-ComD-like"/>
    <property type="match status" value="1"/>
</dbReference>
<dbReference type="EMBL" id="CACRSP010000009">
    <property type="protein sequence ID" value="VYT12002.1"/>
    <property type="molecule type" value="Genomic_DNA"/>
</dbReference>
<keyword evidence="1" id="KW-0472">Membrane</keyword>
<accession>A0A6N2U5C7</accession>
<dbReference type="Pfam" id="PF14501">
    <property type="entry name" value="HATPase_c_5"/>
    <property type="match status" value="1"/>
</dbReference>
<gene>
    <name evidence="4" type="ORF">BDLFYP24_00155</name>
    <name evidence="3" type="ORF">GBB04_04830</name>
</gene>
<dbReference type="AlphaFoldDB" id="A0A6N2U5C7"/>
<reference evidence="4" key="2">
    <citation type="submission" date="2019-11" db="EMBL/GenBank/DDBJ databases">
        <authorList>
            <person name="Feng L."/>
        </authorList>
    </citation>
    <scope>NUCLEOTIDE SEQUENCE</scope>
    <source>
        <strain evidence="4">BdentiumLFYP24</strain>
    </source>
</reference>
<evidence type="ECO:0000256" key="1">
    <source>
        <dbReference type="SAM" id="Phobius"/>
    </source>
</evidence>
<feature type="domain" description="Sensor histidine kinase NatK-like C-terminal" evidence="2">
    <location>
        <begin position="325"/>
        <end position="430"/>
    </location>
</feature>
<feature type="transmembrane region" description="Helical" evidence="1">
    <location>
        <begin position="64"/>
        <end position="82"/>
    </location>
</feature>
<feature type="transmembrane region" description="Helical" evidence="1">
    <location>
        <begin position="94"/>
        <end position="111"/>
    </location>
</feature>
<dbReference type="Gene3D" id="3.30.565.10">
    <property type="entry name" value="Histidine kinase-like ATPase, C-terminal domain"/>
    <property type="match status" value="1"/>
</dbReference>
<dbReference type="InterPro" id="IPR036890">
    <property type="entry name" value="HATPase_C_sf"/>
</dbReference>
<evidence type="ECO:0000313" key="5">
    <source>
        <dbReference type="Proteomes" id="UP000429211"/>
    </source>
</evidence>